<dbReference type="RefSeq" id="WP_076759014.1">
    <property type="nucleotide sequence ID" value="NZ_FTPL01000003.1"/>
</dbReference>
<name>A0A1U7PLU7_9BACI</name>
<dbReference type="EMBL" id="FTPL01000003">
    <property type="protein sequence ID" value="SIT88574.1"/>
    <property type="molecule type" value="Genomic_DNA"/>
</dbReference>
<feature type="transmembrane region" description="Helical" evidence="1">
    <location>
        <begin position="32"/>
        <end position="65"/>
    </location>
</feature>
<keyword evidence="1" id="KW-1133">Transmembrane helix</keyword>
<dbReference type="OrthoDB" id="2990581at2"/>
<keyword evidence="1" id="KW-0472">Membrane</keyword>
<dbReference type="AlphaFoldDB" id="A0A1U7PLU7"/>
<organism evidence="2 3">
    <name type="scientific">Edaphobacillus lindanitolerans</name>
    <dbReference type="NCBI Taxonomy" id="550447"/>
    <lineage>
        <taxon>Bacteria</taxon>
        <taxon>Bacillati</taxon>
        <taxon>Bacillota</taxon>
        <taxon>Bacilli</taxon>
        <taxon>Bacillales</taxon>
        <taxon>Bacillaceae</taxon>
        <taxon>Edaphobacillus</taxon>
    </lineage>
</organism>
<dbReference type="STRING" id="550447.SAMN05428946_2295"/>
<dbReference type="Proteomes" id="UP000187550">
    <property type="component" value="Unassembled WGS sequence"/>
</dbReference>
<accession>A0A1U7PLU7</accession>
<gene>
    <name evidence="2" type="ORF">SAMN05428946_2295</name>
</gene>
<evidence type="ECO:0000256" key="1">
    <source>
        <dbReference type="SAM" id="Phobius"/>
    </source>
</evidence>
<evidence type="ECO:0000313" key="2">
    <source>
        <dbReference type="EMBL" id="SIT88574.1"/>
    </source>
</evidence>
<sequence length="171" mass="19214">MLLIKGLLFCAVFIAALFIFKGKQPVGQLQCYIAFCLIVSLAAIILLDMDQAAWIVLVCAIALILEGDTPTKKKASYTAVAILVFAMYGVPTSEQEFEAYLEKEHRLYCTGAECVKVEKVREGEKLRVEAERKIVSDFVFHSYFIFAEGEVHLDKQKIRAVNIAGFWIPSR</sequence>
<keyword evidence="3" id="KW-1185">Reference proteome</keyword>
<reference evidence="3" key="1">
    <citation type="submission" date="2017-01" db="EMBL/GenBank/DDBJ databases">
        <authorList>
            <person name="Varghese N."/>
            <person name="Submissions S."/>
        </authorList>
    </citation>
    <scope>NUCLEOTIDE SEQUENCE [LARGE SCALE GENOMIC DNA]</scope>
    <source>
        <strain evidence="3">MNA4</strain>
    </source>
</reference>
<keyword evidence="1" id="KW-0812">Transmembrane</keyword>
<proteinExistence type="predicted"/>
<evidence type="ECO:0000313" key="3">
    <source>
        <dbReference type="Proteomes" id="UP000187550"/>
    </source>
</evidence>
<protein>
    <submittedName>
        <fullName evidence="2">Uncharacterized protein</fullName>
    </submittedName>
</protein>